<reference evidence="1 2" key="1">
    <citation type="submission" date="2014-04" db="EMBL/GenBank/DDBJ databases">
        <authorList>
            <consortium name="DOE Joint Genome Institute"/>
            <person name="Kuo A."/>
            <person name="Zuccaro A."/>
            <person name="Kohler A."/>
            <person name="Nagy L.G."/>
            <person name="Floudas D."/>
            <person name="Copeland A."/>
            <person name="Barry K.W."/>
            <person name="Cichocki N."/>
            <person name="Veneault-Fourrey C."/>
            <person name="LaButti K."/>
            <person name="Lindquist E.A."/>
            <person name="Lipzen A."/>
            <person name="Lundell T."/>
            <person name="Morin E."/>
            <person name="Murat C."/>
            <person name="Sun H."/>
            <person name="Tunlid A."/>
            <person name="Henrissat B."/>
            <person name="Grigoriev I.V."/>
            <person name="Hibbett D.S."/>
            <person name="Martin F."/>
            <person name="Nordberg H.P."/>
            <person name="Cantor M.N."/>
            <person name="Hua S.X."/>
        </authorList>
    </citation>
    <scope>NUCLEOTIDE SEQUENCE [LARGE SCALE GENOMIC DNA]</scope>
    <source>
        <strain evidence="1 2">MAFF 305830</strain>
    </source>
</reference>
<proteinExistence type="predicted"/>
<dbReference type="Proteomes" id="UP000054097">
    <property type="component" value="Unassembled WGS sequence"/>
</dbReference>
<feature type="non-terminal residue" evidence="1">
    <location>
        <position position="70"/>
    </location>
</feature>
<reference evidence="2" key="2">
    <citation type="submission" date="2015-01" db="EMBL/GenBank/DDBJ databases">
        <title>Evolutionary Origins and Diversification of the Mycorrhizal Mutualists.</title>
        <authorList>
            <consortium name="DOE Joint Genome Institute"/>
            <consortium name="Mycorrhizal Genomics Consortium"/>
            <person name="Kohler A."/>
            <person name="Kuo A."/>
            <person name="Nagy L.G."/>
            <person name="Floudas D."/>
            <person name="Copeland A."/>
            <person name="Barry K.W."/>
            <person name="Cichocki N."/>
            <person name="Veneault-Fourrey C."/>
            <person name="LaButti K."/>
            <person name="Lindquist E.A."/>
            <person name="Lipzen A."/>
            <person name="Lundell T."/>
            <person name="Morin E."/>
            <person name="Murat C."/>
            <person name="Riley R."/>
            <person name="Ohm R."/>
            <person name="Sun H."/>
            <person name="Tunlid A."/>
            <person name="Henrissat B."/>
            <person name="Grigoriev I.V."/>
            <person name="Hibbett D.S."/>
            <person name="Martin F."/>
        </authorList>
    </citation>
    <scope>NUCLEOTIDE SEQUENCE [LARGE SCALE GENOMIC DNA]</scope>
    <source>
        <strain evidence="2">MAFF 305830</strain>
    </source>
</reference>
<evidence type="ECO:0000313" key="1">
    <source>
        <dbReference type="EMBL" id="KIM19779.1"/>
    </source>
</evidence>
<organism evidence="1 2">
    <name type="scientific">Serendipita vermifera MAFF 305830</name>
    <dbReference type="NCBI Taxonomy" id="933852"/>
    <lineage>
        <taxon>Eukaryota</taxon>
        <taxon>Fungi</taxon>
        <taxon>Dikarya</taxon>
        <taxon>Basidiomycota</taxon>
        <taxon>Agaricomycotina</taxon>
        <taxon>Agaricomycetes</taxon>
        <taxon>Sebacinales</taxon>
        <taxon>Serendipitaceae</taxon>
        <taxon>Serendipita</taxon>
    </lineage>
</organism>
<evidence type="ECO:0000313" key="2">
    <source>
        <dbReference type="Proteomes" id="UP000054097"/>
    </source>
</evidence>
<dbReference type="HOGENOM" id="CLU_2764943_0_0_1"/>
<sequence>MPQKSSGVDDAYLGRYSTRPQPQYRFHSNRSAVSCWFKPALGTWRLSKNPHVRKADRNRTASCGVRPNTV</sequence>
<gene>
    <name evidence="1" type="ORF">M408DRAFT_334269</name>
</gene>
<accession>A0A0C3AI66</accession>
<dbReference type="AlphaFoldDB" id="A0A0C3AI66"/>
<keyword evidence="2" id="KW-1185">Reference proteome</keyword>
<dbReference type="EMBL" id="KN824547">
    <property type="protein sequence ID" value="KIM19779.1"/>
    <property type="molecule type" value="Genomic_DNA"/>
</dbReference>
<protein>
    <submittedName>
        <fullName evidence="1">Uncharacterized protein</fullName>
    </submittedName>
</protein>
<name>A0A0C3AI66_SERVB</name>